<dbReference type="GO" id="GO:0005763">
    <property type="term" value="C:mitochondrial small ribosomal subunit"/>
    <property type="evidence" value="ECO:0007669"/>
    <property type="project" value="InterPro"/>
</dbReference>
<feature type="region of interest" description="Disordered" evidence="9">
    <location>
        <begin position="215"/>
        <end position="237"/>
    </location>
</feature>
<dbReference type="Pfam" id="PF15433">
    <property type="entry name" value="MRP-S31"/>
    <property type="match status" value="1"/>
</dbReference>
<evidence type="ECO:0000256" key="10">
    <source>
        <dbReference type="SAM" id="SignalP"/>
    </source>
</evidence>
<dbReference type="PANTHER" id="PTHR13231:SF3">
    <property type="entry name" value="SMALL RIBOSOMAL SUBUNIT PROTEIN MS31"/>
    <property type="match status" value="1"/>
</dbReference>
<name>A0A034VF70_BACDO</name>
<keyword evidence="5" id="KW-0496">Mitochondrion</keyword>
<reference evidence="11" key="1">
    <citation type="journal article" date="2014" name="BMC Genomics">
        <title>Characterizing the developmental transcriptome of the oriental fruit fly, Bactrocera dorsalis (Diptera: Tephritidae) through comparative genomic analysis with Drosophila melanogaster utilizing modENCODE datasets.</title>
        <authorList>
            <person name="Geib S.M."/>
            <person name="Calla B."/>
            <person name="Hall B."/>
            <person name="Hou S."/>
            <person name="Manoukis N.C."/>
        </authorList>
    </citation>
    <scope>NUCLEOTIDE SEQUENCE</scope>
    <source>
        <strain evidence="11">Punador</strain>
    </source>
</reference>
<feature type="compositionally biased region" description="Polar residues" evidence="9">
    <location>
        <begin position="100"/>
        <end position="109"/>
    </location>
</feature>
<gene>
    <name evidence="11" type="primary">RT31</name>
</gene>
<keyword evidence="4 11" id="KW-0689">Ribosomal protein</keyword>
<feature type="region of interest" description="Disordered" evidence="9">
    <location>
        <begin position="100"/>
        <end position="129"/>
    </location>
</feature>
<sequence>MFLAIEATFMLLHFTAVMTDLLEFTNRFDVSRRRTLCLLAVSEKHTQLKKSKQKNSKDVKKTETQHTATPNKADVESTEEPAITRLNRLLSSMPTENTYSFANKNNNVTLPRPGDAHKKRKEESKKETETKDIFVAAKRVASLAGDGEQNQQIESELLAKLLGHNQEEKDINKSNNAATNNASSELSLSELIVGMKIDRSQPPKELTRGEFVRRSIAAKSKPHQQQNQQSVRKERKREAATYTGSVNLFGSEPLGIFKNAAELRDVPDILTTWAHLQKNELKLLVTHPPANYFEKLALWTEQGKVWRFPIDNEQDLSEEANVDFSEHIFLDQHLEPWCPEKGPIRHYMELVCVGLSKNPYITAKEKKEHILWYRDYFEAKKDILKDLISQEKKPSASGEQKKLSS</sequence>
<accession>A0A034VF70</accession>
<keyword evidence="3" id="KW-0809">Transit peptide</keyword>
<evidence type="ECO:0000256" key="6">
    <source>
        <dbReference type="ARBA" id="ARBA00023274"/>
    </source>
</evidence>
<dbReference type="GO" id="GO:0003735">
    <property type="term" value="F:structural constituent of ribosome"/>
    <property type="evidence" value="ECO:0007669"/>
    <property type="project" value="InterPro"/>
</dbReference>
<evidence type="ECO:0000256" key="2">
    <source>
        <dbReference type="ARBA" id="ARBA00011057"/>
    </source>
</evidence>
<keyword evidence="10" id="KW-0732">Signal</keyword>
<evidence type="ECO:0000256" key="8">
    <source>
        <dbReference type="ARBA" id="ARBA00035363"/>
    </source>
</evidence>
<proteinExistence type="inferred from homology"/>
<feature type="signal peptide" evidence="10">
    <location>
        <begin position="1"/>
        <end position="19"/>
    </location>
</feature>
<comment type="similarity">
    <text evidence="2">Belongs to the mitochondrion-specific ribosomal protein mS31 family.</text>
</comment>
<dbReference type="OrthoDB" id="5989925at2759"/>
<keyword evidence="6" id="KW-0687">Ribonucleoprotein</keyword>
<organism evidence="11">
    <name type="scientific">Bactrocera dorsalis</name>
    <name type="common">Oriental fruit fly</name>
    <name type="synonym">Dacus dorsalis</name>
    <dbReference type="NCBI Taxonomy" id="27457"/>
    <lineage>
        <taxon>Eukaryota</taxon>
        <taxon>Metazoa</taxon>
        <taxon>Ecdysozoa</taxon>
        <taxon>Arthropoda</taxon>
        <taxon>Hexapoda</taxon>
        <taxon>Insecta</taxon>
        <taxon>Pterygota</taxon>
        <taxon>Neoptera</taxon>
        <taxon>Endopterygota</taxon>
        <taxon>Diptera</taxon>
        <taxon>Brachycera</taxon>
        <taxon>Muscomorpha</taxon>
        <taxon>Tephritoidea</taxon>
        <taxon>Tephritidae</taxon>
        <taxon>Bactrocera</taxon>
        <taxon>Bactrocera</taxon>
    </lineage>
</organism>
<evidence type="ECO:0000256" key="4">
    <source>
        <dbReference type="ARBA" id="ARBA00022980"/>
    </source>
</evidence>
<feature type="compositionally biased region" description="Basic and acidic residues" evidence="9">
    <location>
        <begin position="55"/>
        <end position="64"/>
    </location>
</feature>
<evidence type="ECO:0000256" key="7">
    <source>
        <dbReference type="ARBA" id="ARBA00035133"/>
    </source>
</evidence>
<feature type="chain" id="PRO_5001561443" description="Small ribosomal subunit protein mS31" evidence="10">
    <location>
        <begin position="20"/>
        <end position="405"/>
    </location>
</feature>
<dbReference type="EMBL" id="GAKP01018769">
    <property type="protein sequence ID" value="JAC40183.1"/>
    <property type="molecule type" value="Transcribed_RNA"/>
</dbReference>
<comment type="subcellular location">
    <subcellularLocation>
        <location evidence="1">Mitochondrion</location>
    </subcellularLocation>
</comment>
<dbReference type="AlphaFoldDB" id="A0A034VF70"/>
<evidence type="ECO:0000256" key="3">
    <source>
        <dbReference type="ARBA" id="ARBA00022946"/>
    </source>
</evidence>
<dbReference type="PANTHER" id="PTHR13231">
    <property type="entry name" value="MITOCHONDRIAL RIBOSOMAL PROTEIN S31"/>
    <property type="match status" value="1"/>
</dbReference>
<evidence type="ECO:0000256" key="9">
    <source>
        <dbReference type="SAM" id="MobiDB-lite"/>
    </source>
</evidence>
<evidence type="ECO:0000256" key="1">
    <source>
        <dbReference type="ARBA" id="ARBA00004173"/>
    </source>
</evidence>
<evidence type="ECO:0000256" key="5">
    <source>
        <dbReference type="ARBA" id="ARBA00023128"/>
    </source>
</evidence>
<protein>
    <recommendedName>
        <fullName evidence="7">Small ribosomal subunit protein mS31</fullName>
    </recommendedName>
    <alternativeName>
        <fullName evidence="8">28S ribosomal protein S31, mitochondrial</fullName>
    </alternativeName>
</protein>
<dbReference type="InterPro" id="IPR026299">
    <property type="entry name" value="MRP-S31"/>
</dbReference>
<evidence type="ECO:0000313" key="11">
    <source>
        <dbReference type="EMBL" id="JAC40183.1"/>
    </source>
</evidence>
<feature type="region of interest" description="Disordered" evidence="9">
    <location>
        <begin position="47"/>
        <end position="79"/>
    </location>
</feature>